<gene>
    <name evidence="2" type="ORF">IAA54_11415</name>
</gene>
<protein>
    <submittedName>
        <fullName evidence="2">Uncharacterized protein</fullName>
    </submittedName>
</protein>
<evidence type="ECO:0000313" key="2">
    <source>
        <dbReference type="EMBL" id="HIR58258.1"/>
    </source>
</evidence>
<dbReference type="EMBL" id="DVHF01000146">
    <property type="protein sequence ID" value="HIR58258.1"/>
    <property type="molecule type" value="Genomic_DNA"/>
</dbReference>
<feature type="compositionally biased region" description="Basic and acidic residues" evidence="1">
    <location>
        <begin position="144"/>
        <end position="158"/>
    </location>
</feature>
<dbReference type="Proteomes" id="UP000886785">
    <property type="component" value="Unassembled WGS sequence"/>
</dbReference>
<reference evidence="2" key="1">
    <citation type="submission" date="2020-10" db="EMBL/GenBank/DDBJ databases">
        <authorList>
            <person name="Gilroy R."/>
        </authorList>
    </citation>
    <scope>NUCLEOTIDE SEQUENCE</scope>
    <source>
        <strain evidence="2">ChiSjej1B19-7085</strain>
    </source>
</reference>
<sequence>MKPYHKTIFSKNLKALFYDKAKRSTIKHWDENRIPVKNTKCFVAAKHPGLLRPIPYAGLSPCGDACKDKVPTPFLLSLLAADQPLRSEPPKGIGVVTGSGLAGSCGSAERVDCLCVSYVKPVFFGLLSKFSGSQCNCGTLSRKKEDTSSANGKSRERTFLTMYP</sequence>
<evidence type="ECO:0000313" key="3">
    <source>
        <dbReference type="Proteomes" id="UP000886785"/>
    </source>
</evidence>
<dbReference type="AlphaFoldDB" id="A0A9D1DSR3"/>
<proteinExistence type="predicted"/>
<comment type="caution">
    <text evidence="2">The sequence shown here is derived from an EMBL/GenBank/DDBJ whole genome shotgun (WGS) entry which is preliminary data.</text>
</comment>
<accession>A0A9D1DSR3</accession>
<evidence type="ECO:0000256" key="1">
    <source>
        <dbReference type="SAM" id="MobiDB-lite"/>
    </source>
</evidence>
<name>A0A9D1DSR3_9FIRM</name>
<organism evidence="2 3">
    <name type="scientific">Candidatus Gallacutalibacter pullicola</name>
    <dbReference type="NCBI Taxonomy" id="2840830"/>
    <lineage>
        <taxon>Bacteria</taxon>
        <taxon>Bacillati</taxon>
        <taxon>Bacillota</taxon>
        <taxon>Clostridia</taxon>
        <taxon>Eubacteriales</taxon>
        <taxon>Candidatus Gallacutalibacter</taxon>
    </lineage>
</organism>
<feature type="region of interest" description="Disordered" evidence="1">
    <location>
        <begin position="144"/>
        <end position="164"/>
    </location>
</feature>
<reference evidence="2" key="2">
    <citation type="journal article" date="2021" name="PeerJ">
        <title>Extensive microbial diversity within the chicken gut microbiome revealed by metagenomics and culture.</title>
        <authorList>
            <person name="Gilroy R."/>
            <person name="Ravi A."/>
            <person name="Getino M."/>
            <person name="Pursley I."/>
            <person name="Horton D.L."/>
            <person name="Alikhan N.F."/>
            <person name="Baker D."/>
            <person name="Gharbi K."/>
            <person name="Hall N."/>
            <person name="Watson M."/>
            <person name="Adriaenssens E.M."/>
            <person name="Foster-Nyarko E."/>
            <person name="Jarju S."/>
            <person name="Secka A."/>
            <person name="Antonio M."/>
            <person name="Oren A."/>
            <person name="Chaudhuri R.R."/>
            <person name="La Ragione R."/>
            <person name="Hildebrand F."/>
            <person name="Pallen M.J."/>
        </authorList>
    </citation>
    <scope>NUCLEOTIDE SEQUENCE</scope>
    <source>
        <strain evidence="2">ChiSjej1B19-7085</strain>
    </source>
</reference>